<gene>
    <name evidence="7" type="ORF">ERS852490_00447</name>
</gene>
<dbReference type="Proteomes" id="UP000095621">
    <property type="component" value="Unassembled WGS sequence"/>
</dbReference>
<dbReference type="PANTHER" id="PTHR10030">
    <property type="entry name" value="ALPHA-L-FUCOSIDASE"/>
    <property type="match status" value="1"/>
</dbReference>
<evidence type="ECO:0000259" key="6">
    <source>
        <dbReference type="Pfam" id="PF01120"/>
    </source>
</evidence>
<evidence type="ECO:0000256" key="1">
    <source>
        <dbReference type="ARBA" id="ARBA00007951"/>
    </source>
</evidence>
<dbReference type="InterPro" id="IPR000933">
    <property type="entry name" value="Glyco_hydro_29"/>
</dbReference>
<proteinExistence type="inferred from homology"/>
<dbReference type="GO" id="GO:0006004">
    <property type="term" value="P:fucose metabolic process"/>
    <property type="evidence" value="ECO:0007669"/>
    <property type="project" value="TreeGrafter"/>
</dbReference>
<dbReference type="PANTHER" id="PTHR10030:SF37">
    <property type="entry name" value="ALPHA-L-FUCOSIDASE-RELATED"/>
    <property type="match status" value="1"/>
</dbReference>
<evidence type="ECO:0000313" key="8">
    <source>
        <dbReference type="Proteomes" id="UP000095621"/>
    </source>
</evidence>
<name>A0A174YTL6_9FIRM</name>
<evidence type="ECO:0000313" key="7">
    <source>
        <dbReference type="EMBL" id="CUQ75326.1"/>
    </source>
</evidence>
<dbReference type="InterPro" id="IPR017853">
    <property type="entry name" value="GH"/>
</dbReference>
<sequence>MEYNGMKGLILTCKHHDGFCLWPSKYTEHSIKNSPYKNGKGDIVRETAEACKEYGMKFGVYLSPWYRNYGLYGK</sequence>
<evidence type="ECO:0000256" key="3">
    <source>
        <dbReference type="ARBA" id="ARBA00022729"/>
    </source>
</evidence>
<keyword evidence="3" id="KW-0732">Signal</keyword>
<evidence type="ECO:0000256" key="2">
    <source>
        <dbReference type="ARBA" id="ARBA00012662"/>
    </source>
</evidence>
<evidence type="ECO:0000256" key="5">
    <source>
        <dbReference type="ARBA" id="ARBA00023295"/>
    </source>
</evidence>
<comment type="similarity">
    <text evidence="1">Belongs to the glycosyl hydrolase 29 family.</text>
</comment>
<keyword evidence="4" id="KW-0378">Hydrolase</keyword>
<dbReference type="SUPFAM" id="SSF51445">
    <property type="entry name" value="(Trans)glycosidases"/>
    <property type="match status" value="1"/>
</dbReference>
<accession>A0A174YTL6</accession>
<dbReference type="Gene3D" id="3.20.20.80">
    <property type="entry name" value="Glycosidases"/>
    <property type="match status" value="1"/>
</dbReference>
<dbReference type="EMBL" id="CZBU01000001">
    <property type="protein sequence ID" value="CUQ75326.1"/>
    <property type="molecule type" value="Genomic_DNA"/>
</dbReference>
<evidence type="ECO:0000256" key="4">
    <source>
        <dbReference type="ARBA" id="ARBA00022801"/>
    </source>
</evidence>
<dbReference type="EC" id="3.2.1.51" evidence="2"/>
<dbReference type="GO" id="GO:0004560">
    <property type="term" value="F:alpha-L-fucosidase activity"/>
    <property type="evidence" value="ECO:0007669"/>
    <property type="project" value="InterPro"/>
</dbReference>
<feature type="domain" description="Glycoside hydrolase family 29 N-terminal" evidence="6">
    <location>
        <begin position="3"/>
        <end position="63"/>
    </location>
</feature>
<dbReference type="Pfam" id="PF01120">
    <property type="entry name" value="Alpha_L_fucos"/>
    <property type="match status" value="1"/>
</dbReference>
<protein>
    <recommendedName>
        <fullName evidence="2">alpha-L-fucosidase</fullName>
        <ecNumber evidence="2">3.2.1.51</ecNumber>
    </recommendedName>
</protein>
<organism evidence="7 8">
    <name type="scientific">Lachnospira eligens</name>
    <dbReference type="NCBI Taxonomy" id="39485"/>
    <lineage>
        <taxon>Bacteria</taxon>
        <taxon>Bacillati</taxon>
        <taxon>Bacillota</taxon>
        <taxon>Clostridia</taxon>
        <taxon>Lachnospirales</taxon>
        <taxon>Lachnospiraceae</taxon>
        <taxon>Lachnospira</taxon>
    </lineage>
</organism>
<dbReference type="AlphaFoldDB" id="A0A174YTL6"/>
<dbReference type="InterPro" id="IPR057739">
    <property type="entry name" value="Glyco_hydro_29_N"/>
</dbReference>
<reference evidence="7 8" key="1">
    <citation type="submission" date="2015-09" db="EMBL/GenBank/DDBJ databases">
        <authorList>
            <consortium name="Pathogen Informatics"/>
        </authorList>
    </citation>
    <scope>NUCLEOTIDE SEQUENCE [LARGE SCALE GENOMIC DNA]</scope>
    <source>
        <strain evidence="7 8">2789STDY5834875</strain>
    </source>
</reference>
<keyword evidence="5" id="KW-0326">Glycosidase</keyword>
<dbReference type="GO" id="GO:0016139">
    <property type="term" value="P:glycoside catabolic process"/>
    <property type="evidence" value="ECO:0007669"/>
    <property type="project" value="TreeGrafter"/>
</dbReference>
<dbReference type="GO" id="GO:0005764">
    <property type="term" value="C:lysosome"/>
    <property type="evidence" value="ECO:0007669"/>
    <property type="project" value="TreeGrafter"/>
</dbReference>